<evidence type="ECO:0000313" key="7">
    <source>
        <dbReference type="Proteomes" id="UP000286947"/>
    </source>
</evidence>
<dbReference type="PANTHER" id="PTHR43369">
    <property type="entry name" value="PHOSPHORIBOSYLGLYCINAMIDE FORMYLTRANSFERASE"/>
    <property type="match status" value="1"/>
</dbReference>
<feature type="binding site" evidence="4">
    <location>
        <begin position="21"/>
        <end position="23"/>
    </location>
    <ligand>
        <name>N(1)-(5-phospho-beta-D-ribosyl)glycinamide</name>
        <dbReference type="ChEBI" id="CHEBI:143788"/>
    </ligand>
</feature>
<name>A0A433SAE0_9BURK</name>
<evidence type="ECO:0000256" key="4">
    <source>
        <dbReference type="HAMAP-Rule" id="MF_01930"/>
    </source>
</evidence>
<evidence type="ECO:0000256" key="3">
    <source>
        <dbReference type="ARBA" id="ARBA00022755"/>
    </source>
</evidence>
<keyword evidence="2 4" id="KW-0808">Transferase</keyword>
<dbReference type="InterPro" id="IPR002376">
    <property type="entry name" value="Formyl_transf_N"/>
</dbReference>
<dbReference type="GO" id="GO:0004644">
    <property type="term" value="F:phosphoribosylglycinamide formyltransferase activity"/>
    <property type="evidence" value="ECO:0007669"/>
    <property type="project" value="UniProtKB-UniRule"/>
</dbReference>
<feature type="binding site" evidence="4">
    <location>
        <position position="116"/>
    </location>
    <ligand>
        <name>(6R)-10-formyltetrahydrofolate</name>
        <dbReference type="ChEBI" id="CHEBI:195366"/>
    </ligand>
</feature>
<gene>
    <name evidence="4 6" type="primary">purN</name>
    <name evidence="6" type="ORF">CUZ56_02799</name>
</gene>
<protein>
    <recommendedName>
        <fullName evidence="4">Phosphoribosylglycinamide formyltransferase</fullName>
        <ecNumber evidence="4">2.1.2.2</ecNumber>
    </recommendedName>
    <alternativeName>
        <fullName evidence="4">5'-phosphoribosylglycinamide transformylase</fullName>
    </alternativeName>
    <alternativeName>
        <fullName evidence="4">GAR transformylase</fullName>
        <shortName evidence="4">GART</shortName>
    </alternativeName>
</protein>
<dbReference type="GO" id="GO:0005829">
    <property type="term" value="C:cytosol"/>
    <property type="evidence" value="ECO:0007669"/>
    <property type="project" value="TreeGrafter"/>
</dbReference>
<comment type="function">
    <text evidence="4">Catalyzes the transfer of a formyl group from 10-formyltetrahydrofolate to 5-phospho-ribosyl-glycinamide (GAR), producing 5-phospho-ribosyl-N-formylglycinamide (FGAR) and tetrahydrofolate.</text>
</comment>
<reference evidence="6 7" key="1">
    <citation type="submission" date="2018-01" db="EMBL/GenBank/DDBJ databases">
        <title>Saezia sanguinis gen. nov., sp. nov., in the order Burkholderiales isolated from human blood.</title>
        <authorList>
            <person name="Medina-Pascual M.J."/>
            <person name="Valdezate S."/>
            <person name="Monzon S."/>
            <person name="Cuesta I."/>
            <person name="Carrasco G."/>
            <person name="Villalon P."/>
            <person name="Saez-Nieto J.A."/>
        </authorList>
    </citation>
    <scope>NUCLEOTIDE SEQUENCE [LARGE SCALE GENOMIC DNA]</scope>
    <source>
        <strain evidence="6 7">CNM695-12</strain>
    </source>
</reference>
<dbReference type="UniPathway" id="UPA00074">
    <property type="reaction ID" value="UER00126"/>
</dbReference>
<feature type="binding site" evidence="4">
    <location>
        <position position="74"/>
    </location>
    <ligand>
        <name>(6R)-10-formyltetrahydrofolate</name>
        <dbReference type="ChEBI" id="CHEBI:195366"/>
    </ligand>
</feature>
<dbReference type="EMBL" id="PQSP01000010">
    <property type="protein sequence ID" value="RUS65713.1"/>
    <property type="molecule type" value="Genomic_DNA"/>
</dbReference>
<accession>A0A433SAE0</accession>
<dbReference type="Gene3D" id="3.40.50.170">
    <property type="entry name" value="Formyl transferase, N-terminal domain"/>
    <property type="match status" value="1"/>
</dbReference>
<evidence type="ECO:0000259" key="5">
    <source>
        <dbReference type="Pfam" id="PF00551"/>
    </source>
</evidence>
<feature type="domain" description="Formyl transferase N-terminal" evidence="5">
    <location>
        <begin position="11"/>
        <end position="191"/>
    </location>
</feature>
<feature type="binding site" evidence="4">
    <location>
        <begin position="99"/>
        <end position="102"/>
    </location>
    <ligand>
        <name>(6R)-10-formyltetrahydrofolate</name>
        <dbReference type="ChEBI" id="CHEBI:195366"/>
    </ligand>
</feature>
<evidence type="ECO:0000256" key="2">
    <source>
        <dbReference type="ARBA" id="ARBA00022679"/>
    </source>
</evidence>
<dbReference type="Proteomes" id="UP000286947">
    <property type="component" value="Unassembled WGS sequence"/>
</dbReference>
<dbReference type="NCBIfam" id="TIGR00639">
    <property type="entry name" value="PurN"/>
    <property type="match status" value="1"/>
</dbReference>
<dbReference type="CDD" id="cd08645">
    <property type="entry name" value="FMT_core_GART"/>
    <property type="match status" value="1"/>
</dbReference>
<evidence type="ECO:0000256" key="1">
    <source>
        <dbReference type="ARBA" id="ARBA00005054"/>
    </source>
</evidence>
<dbReference type="EC" id="2.1.2.2" evidence="4"/>
<dbReference type="SUPFAM" id="SSF53328">
    <property type="entry name" value="Formyltransferase"/>
    <property type="match status" value="1"/>
</dbReference>
<keyword evidence="3 4" id="KW-0658">Purine biosynthesis</keyword>
<dbReference type="Pfam" id="PF00551">
    <property type="entry name" value="Formyl_trans_N"/>
    <property type="match status" value="1"/>
</dbReference>
<comment type="catalytic activity">
    <reaction evidence="4">
        <text>N(1)-(5-phospho-beta-D-ribosyl)glycinamide + (6R)-10-formyltetrahydrofolate = N(2)-formyl-N(1)-(5-phospho-beta-D-ribosyl)glycinamide + (6S)-5,6,7,8-tetrahydrofolate + H(+)</text>
        <dbReference type="Rhea" id="RHEA:15053"/>
        <dbReference type="ChEBI" id="CHEBI:15378"/>
        <dbReference type="ChEBI" id="CHEBI:57453"/>
        <dbReference type="ChEBI" id="CHEBI:143788"/>
        <dbReference type="ChEBI" id="CHEBI:147286"/>
        <dbReference type="ChEBI" id="CHEBI:195366"/>
        <dbReference type="EC" id="2.1.2.2"/>
    </reaction>
</comment>
<comment type="pathway">
    <text evidence="1 4">Purine metabolism; IMP biosynthesis via de novo pathway; N(2)-formyl-N(1)-(5-phospho-D-ribosyl)glycinamide from N(1)-(5-phospho-D-ribosyl)glycinamide (10-formyl THF route): step 1/1.</text>
</comment>
<dbReference type="InterPro" id="IPR036477">
    <property type="entry name" value="Formyl_transf_N_sf"/>
</dbReference>
<proteinExistence type="inferred from homology"/>
<feature type="active site" description="Proton donor" evidence="4">
    <location>
        <position position="118"/>
    </location>
</feature>
<dbReference type="HAMAP" id="MF_01930">
    <property type="entry name" value="PurN"/>
    <property type="match status" value="1"/>
</dbReference>
<dbReference type="GO" id="GO:0006189">
    <property type="term" value="P:'de novo' IMP biosynthetic process"/>
    <property type="evidence" value="ECO:0007669"/>
    <property type="project" value="UniProtKB-UniRule"/>
</dbReference>
<feature type="site" description="Raises pKa of active site His" evidence="4">
    <location>
        <position position="154"/>
    </location>
</feature>
<organism evidence="6 7">
    <name type="scientific">Saezia sanguinis</name>
    <dbReference type="NCBI Taxonomy" id="1965230"/>
    <lineage>
        <taxon>Bacteria</taxon>
        <taxon>Pseudomonadati</taxon>
        <taxon>Pseudomonadota</taxon>
        <taxon>Betaproteobacteria</taxon>
        <taxon>Burkholderiales</taxon>
        <taxon>Saeziaceae</taxon>
        <taxon>Saezia</taxon>
    </lineage>
</organism>
<evidence type="ECO:0000313" key="6">
    <source>
        <dbReference type="EMBL" id="RUS65713.1"/>
    </source>
</evidence>
<sequence length="198" mass="21548">MNAYSLPDLMKNIVVLISGRGSNLRSIVQASVAQQWPARVAAVVSNNPQAAGLEWAGQQGIATHVVNHKAYADRPAFDQALAQVIDPYQPALVVLAGFMRILTPEFVAHYAGRMVNIHPSLLPHFPGLHTHRRALEAGHREAGATVHWVTPELDHGPTLAQARVPVLPGDTEETLAQRVLQAEHELYPRAIGELLAQL</sequence>
<comment type="caution">
    <text evidence="6">The sequence shown here is derived from an EMBL/GenBank/DDBJ whole genome shotgun (WGS) entry which is preliminary data.</text>
</comment>
<dbReference type="PANTHER" id="PTHR43369:SF2">
    <property type="entry name" value="PHOSPHORIBOSYLGLYCINAMIDE FORMYLTRANSFERASE"/>
    <property type="match status" value="1"/>
</dbReference>
<dbReference type="AlphaFoldDB" id="A0A433SAE0"/>
<dbReference type="InterPro" id="IPR004607">
    <property type="entry name" value="GART"/>
</dbReference>
<keyword evidence="7" id="KW-1185">Reference proteome</keyword>
<comment type="similarity">
    <text evidence="4">Belongs to the GART family.</text>
</comment>